<organism evidence="2 3">
    <name type="scientific">Mycolicibacterium chlorophenolicum</name>
    <dbReference type="NCBI Taxonomy" id="37916"/>
    <lineage>
        <taxon>Bacteria</taxon>
        <taxon>Bacillati</taxon>
        <taxon>Actinomycetota</taxon>
        <taxon>Actinomycetes</taxon>
        <taxon>Mycobacteriales</taxon>
        <taxon>Mycobacteriaceae</taxon>
        <taxon>Mycolicibacterium</taxon>
    </lineage>
</organism>
<accession>A0A0J6W0L5</accession>
<dbReference type="EMBL" id="JYNL01000023">
    <property type="protein sequence ID" value="KMO76870.1"/>
    <property type="molecule type" value="Genomic_DNA"/>
</dbReference>
<sequence length="492" mass="55153">MPESALELKTTPGNYRCTWLLSKPADEECWYSEGDIDLRASRQPYGGVYGRAPINFTRTPGGGISYGAPQYFRYPVVHGQLLNGRNVALVDPVLRVMDADRSSGMFPGPNAHFDAWAALVGRGIPRTSDILVDSGVVQISHLDTFAAKGPIEETRYSRNPFEDEDPRFEVKFQQASYQVWSDDAAEVAVEYQISAAVHGGYHFGVTFSPTIRIELSEPIPFKEFFTSWVLPLHGLVSASTGRNEDITYWSCSPLLEGGDNEPPARRQFAIFNRWITQQPYASDNSLRDKHLSAIRLAEGDSLLHLLRRWQTLEAEQNPILNTYDIHSLGPDQAPRARFLLLLQALEGLCGHEDRLGGRWASHVERRQRILDDCRGHLSGSDFRFLKQWLGKTPYSLDHALEAMLTSLPVDLEPELAQTELVKRIIDDEDSVTTTFAALRYARNKLSHGTGAFEPLALHAVAQILGRAVRGHLFRLLDASPEAQERVIRPADH</sequence>
<dbReference type="InterPro" id="IPR041223">
    <property type="entry name" value="ApeA_NTD"/>
</dbReference>
<evidence type="ECO:0000313" key="2">
    <source>
        <dbReference type="EMBL" id="KMO76870.1"/>
    </source>
</evidence>
<dbReference type="Pfam" id="PF18862">
    <property type="entry name" value="ApeA_NTD1"/>
    <property type="match status" value="1"/>
</dbReference>
<name>A0A0J6W0L5_9MYCO</name>
<feature type="domain" description="ApeA N-terminal" evidence="1">
    <location>
        <begin position="67"/>
        <end position="240"/>
    </location>
</feature>
<proteinExistence type="predicted"/>
<evidence type="ECO:0000313" key="3">
    <source>
        <dbReference type="Proteomes" id="UP000036513"/>
    </source>
</evidence>
<comment type="caution">
    <text evidence="2">The sequence shown here is derived from an EMBL/GenBank/DDBJ whole genome shotgun (WGS) entry which is preliminary data.</text>
</comment>
<protein>
    <recommendedName>
        <fullName evidence="1">ApeA N-terminal domain-containing protein</fullName>
    </recommendedName>
</protein>
<dbReference type="AlphaFoldDB" id="A0A0J6W0L5"/>
<evidence type="ECO:0000259" key="1">
    <source>
        <dbReference type="Pfam" id="PF18862"/>
    </source>
</evidence>
<gene>
    <name evidence="2" type="ORF">MCHLDSM_03019</name>
</gene>
<dbReference type="Proteomes" id="UP000036513">
    <property type="component" value="Unassembled WGS sequence"/>
</dbReference>
<dbReference type="RefSeq" id="WP_131722639.1">
    <property type="nucleotide sequence ID" value="NZ_JYNL01000023.1"/>
</dbReference>
<keyword evidence="3" id="KW-1185">Reference proteome</keyword>
<dbReference type="PATRIC" id="fig|37916.4.peg.2946"/>
<reference evidence="2 3" key="1">
    <citation type="journal article" date="2015" name="Genome Biol. Evol.">
        <title>Characterization of Three Mycobacterium spp. with Potential Use in Bioremediation by Genome Sequencing and Comparative Genomics.</title>
        <authorList>
            <person name="Das S."/>
            <person name="Pettersson B.M."/>
            <person name="Behra P.R."/>
            <person name="Ramesh M."/>
            <person name="Dasgupta S."/>
            <person name="Bhattacharya A."/>
            <person name="Kirsebom L.A."/>
        </authorList>
    </citation>
    <scope>NUCLEOTIDE SEQUENCE [LARGE SCALE GENOMIC DNA]</scope>
    <source>
        <strain evidence="2 3">DSM 43826</strain>
    </source>
</reference>